<dbReference type="NCBIfam" id="NF040893">
    <property type="entry name" value="SAVMC3_10250"/>
    <property type="match status" value="1"/>
</dbReference>
<accession>A0A1I2HDS7</accession>
<dbReference type="RefSeq" id="WP_369679599.1">
    <property type="nucleotide sequence ID" value="NZ_FONR01000005.1"/>
</dbReference>
<dbReference type="Proteomes" id="UP000181942">
    <property type="component" value="Unassembled WGS sequence"/>
</dbReference>
<feature type="compositionally biased region" description="Basic and acidic residues" evidence="1">
    <location>
        <begin position="183"/>
        <end position="194"/>
    </location>
</feature>
<sequence length="258" mass="28253">MRELVYLSDGKLRQFLPERRRRVPRAKWQLSTPVGGMGWEPEMLDVERARNERLHQVVQHVSSSARWFTEGDVRTGSWVQFEAPLNYLTLRGSVAPGMVLFVDPPRPVEGYETGGSLRLLLHGTARHLTGGQEPVIAEPPPLTDGEVGNSGYSHGRSLGQLVFTPAVNLLTDLLGEPAVTSDAPRRGQRGDPANRRGVRTLSDGTCQLLATLDGQLPTETAAWMCGFARITAVIDAPPSSKSGRYVVGTPLYVEFVTN</sequence>
<dbReference type="EMBL" id="FONR01000005">
    <property type="protein sequence ID" value="SFF27523.1"/>
    <property type="molecule type" value="Genomic_DNA"/>
</dbReference>
<organism evidence="2 3">
    <name type="scientific">Streptomyces mirabilis</name>
    <dbReference type="NCBI Taxonomy" id="68239"/>
    <lineage>
        <taxon>Bacteria</taxon>
        <taxon>Bacillati</taxon>
        <taxon>Actinomycetota</taxon>
        <taxon>Actinomycetes</taxon>
        <taxon>Kitasatosporales</taxon>
        <taxon>Streptomycetaceae</taxon>
        <taxon>Streptomyces</taxon>
    </lineage>
</organism>
<feature type="region of interest" description="Disordered" evidence="1">
    <location>
        <begin position="178"/>
        <end position="198"/>
    </location>
</feature>
<dbReference type="InterPro" id="IPR054284">
    <property type="entry name" value="DUF7019"/>
</dbReference>
<dbReference type="AlphaFoldDB" id="A0A1I2HDS7"/>
<dbReference type="Pfam" id="PF22880">
    <property type="entry name" value="DUF7019"/>
    <property type="match status" value="1"/>
</dbReference>
<evidence type="ECO:0000256" key="1">
    <source>
        <dbReference type="SAM" id="MobiDB-lite"/>
    </source>
</evidence>
<evidence type="ECO:0000313" key="2">
    <source>
        <dbReference type="EMBL" id="SFF27523.1"/>
    </source>
</evidence>
<gene>
    <name evidence="2" type="ORF">SAMN02787118_10567</name>
</gene>
<protein>
    <submittedName>
        <fullName evidence="2">Uncharacterized protein</fullName>
    </submittedName>
</protein>
<evidence type="ECO:0000313" key="3">
    <source>
        <dbReference type="Proteomes" id="UP000181942"/>
    </source>
</evidence>
<proteinExistence type="predicted"/>
<name>A0A1I2HDS7_9ACTN</name>
<reference evidence="2 3" key="1">
    <citation type="submission" date="2016-10" db="EMBL/GenBank/DDBJ databases">
        <authorList>
            <person name="de Groot N.N."/>
        </authorList>
    </citation>
    <scope>NUCLEOTIDE SEQUENCE [LARGE SCALE GENOMIC DNA]</scope>
    <source>
        <strain evidence="2 3">OK461</strain>
    </source>
</reference>